<keyword evidence="5 10" id="KW-0963">Cytoplasm</keyword>
<comment type="similarity">
    <text evidence="4 10">Belongs to the galactose-1-phosphate uridylyltransferase type 2 family.</text>
</comment>
<reference evidence="13 14" key="1">
    <citation type="submission" date="2017-09" db="EMBL/GenBank/DDBJ databases">
        <title>Large-scale bioinformatics analysis of Bacillus genomes uncovers conserved roles of natural products in bacterial physiology.</title>
        <authorList>
            <consortium name="Agbiome Team Llc"/>
            <person name="Bleich R.M."/>
            <person name="Grubbs K.J."/>
            <person name="Santa Maria K.C."/>
            <person name="Allen S.E."/>
            <person name="Farag S."/>
            <person name="Shank E.A."/>
            <person name="Bowers A."/>
        </authorList>
    </citation>
    <scope>NUCLEOTIDE SEQUENCE [LARGE SCALE GENOMIC DNA]</scope>
    <source>
        <strain evidence="13 14">AFS025165</strain>
    </source>
</reference>
<evidence type="ECO:0000256" key="8">
    <source>
        <dbReference type="ARBA" id="ARBA00023144"/>
    </source>
</evidence>
<evidence type="ECO:0000256" key="10">
    <source>
        <dbReference type="HAMAP-Rule" id="MF_00571"/>
    </source>
</evidence>
<dbReference type="GO" id="GO:0006012">
    <property type="term" value="P:galactose metabolic process"/>
    <property type="evidence" value="ECO:0007669"/>
    <property type="project" value="UniProtKB-UniRule"/>
</dbReference>
<protein>
    <recommendedName>
        <fullName evidence="10">Galactose-1-phosphate uridylyltransferase</fullName>
        <shortName evidence="10">Gal-1-P uridylyltransferase</shortName>
        <ecNumber evidence="10">2.7.7.12</ecNumber>
    </recommendedName>
    <alternativeName>
        <fullName evidence="10">UDP-glucose--hexose-1-phosphate uridylyltransferase</fullName>
    </alternativeName>
</protein>
<comment type="catalytic activity">
    <reaction evidence="1 10">
        <text>alpha-D-galactose 1-phosphate + UDP-alpha-D-glucose = alpha-D-glucose 1-phosphate + UDP-alpha-D-galactose</text>
        <dbReference type="Rhea" id="RHEA:13989"/>
        <dbReference type="ChEBI" id="CHEBI:58336"/>
        <dbReference type="ChEBI" id="CHEBI:58601"/>
        <dbReference type="ChEBI" id="CHEBI:58885"/>
        <dbReference type="ChEBI" id="CHEBI:66914"/>
        <dbReference type="EC" id="2.7.7.12"/>
    </reaction>
</comment>
<sequence>MMNGVKKMKTSQAIYDFTTLAINNGAIEEVDRIYTHNQLLRLIGESDMGEITSVVETNPHVLLNTLLGIAMENLSISQNQVNREMFEALLMDVITPLPSKVNANFQKAYRKSPKQATDYFFELSKRNDYIKTRAIEKNIQYVAESKYGELEITINLSKPEKDPKEIMAARNISTSNYPKCLLCIENEGYFGRLNHPGRSNHRIIDIELDGEEWGFQYSPYAYFNEHSIVLSKKHRPMKISRETFSRLFSFVETMPHYFIGSNADLPIVGGSILSHDHYQAGRHIFPMAKANVLKTFELPAYPNTSCGIVNWPMSVIRLSSLNKEELINASTYIHESWKNYSDESLQICAQSKDGTKHHTITPIVRRREEKYEIDLVLRDNNVSEEYPDGIFHPHQDVQHIKKENIGLIEVMGLAILPPRLIKELHEIELYLLDKEEYVPEIHQKWADELKKQGGYTGEKIQRVLQTEVAKKFERVLEDAGVYKVNKEGRAGFERFIKELQGMDREVMTLHSK</sequence>
<evidence type="ECO:0000256" key="7">
    <source>
        <dbReference type="ARBA" id="ARBA00022695"/>
    </source>
</evidence>
<dbReference type="PROSITE" id="PS01163">
    <property type="entry name" value="GAL_P_UDP_TRANSF_II"/>
    <property type="match status" value="1"/>
</dbReference>
<dbReference type="HAMAP" id="MF_00571">
    <property type="entry name" value="GalP_UDP_trans"/>
    <property type="match status" value="1"/>
</dbReference>
<keyword evidence="8 10" id="KW-0299">Galactose metabolism</keyword>
<dbReference type="RefSeq" id="WP_098288514.1">
    <property type="nucleotide sequence ID" value="NZ_NTQT01000005.1"/>
</dbReference>
<gene>
    <name evidence="10 13" type="primary">galT</name>
    <name evidence="13" type="ORF">CN290_02590</name>
</gene>
<dbReference type="InterPro" id="IPR005849">
    <property type="entry name" value="GalP_Utransf_N"/>
</dbReference>
<comment type="subcellular location">
    <subcellularLocation>
        <location evidence="2 10">Cytoplasm</location>
    </subcellularLocation>
</comment>
<keyword evidence="9 10" id="KW-0119">Carbohydrate metabolism</keyword>
<evidence type="ECO:0000256" key="9">
    <source>
        <dbReference type="ARBA" id="ARBA00023277"/>
    </source>
</evidence>
<dbReference type="EMBL" id="NTQT01000005">
    <property type="protein sequence ID" value="PFC77239.1"/>
    <property type="molecule type" value="Genomic_DNA"/>
</dbReference>
<dbReference type="Pfam" id="PF01087">
    <property type="entry name" value="GalP_UDP_transf"/>
    <property type="match status" value="1"/>
</dbReference>
<comment type="caution">
    <text evidence="13">The sequence shown here is derived from an EMBL/GenBank/DDBJ whole genome shotgun (WGS) entry which is preliminary data.</text>
</comment>
<feature type="domain" description="Galactose-1-phosphate uridyl transferase N-terminal" evidence="11">
    <location>
        <begin position="27"/>
        <end position="236"/>
    </location>
</feature>
<evidence type="ECO:0000256" key="3">
    <source>
        <dbReference type="ARBA" id="ARBA00004947"/>
    </source>
</evidence>
<dbReference type="AlphaFoldDB" id="A0A2A8Y8D7"/>
<proteinExistence type="inferred from homology"/>
<dbReference type="Pfam" id="PF02744">
    <property type="entry name" value="GalP_UDP_tr_C"/>
    <property type="match status" value="1"/>
</dbReference>
<dbReference type="InterPro" id="IPR023425">
    <property type="entry name" value="GalP_uridyl_Trfase_II_CS"/>
</dbReference>
<evidence type="ECO:0000256" key="2">
    <source>
        <dbReference type="ARBA" id="ARBA00004496"/>
    </source>
</evidence>
<feature type="domain" description="Galactose-1-phosphate uridyl transferase C-terminal" evidence="12">
    <location>
        <begin position="252"/>
        <end position="446"/>
    </location>
</feature>
<evidence type="ECO:0000259" key="11">
    <source>
        <dbReference type="Pfam" id="PF01087"/>
    </source>
</evidence>
<evidence type="ECO:0000313" key="14">
    <source>
        <dbReference type="Proteomes" id="UP000220226"/>
    </source>
</evidence>
<evidence type="ECO:0000256" key="6">
    <source>
        <dbReference type="ARBA" id="ARBA00022679"/>
    </source>
</evidence>
<evidence type="ECO:0000259" key="12">
    <source>
        <dbReference type="Pfam" id="PF02744"/>
    </source>
</evidence>
<dbReference type="InterPro" id="IPR005850">
    <property type="entry name" value="GalP_Utransf_C"/>
</dbReference>
<keyword evidence="7 10" id="KW-0548">Nucleotidyltransferase</keyword>
<dbReference type="InterPro" id="IPR000766">
    <property type="entry name" value="GalP_uridyl_Trfase_II"/>
</dbReference>
<evidence type="ECO:0000313" key="13">
    <source>
        <dbReference type="EMBL" id="PFC77239.1"/>
    </source>
</evidence>
<dbReference type="NCBIfam" id="TIGR01239">
    <property type="entry name" value="galT_2"/>
    <property type="match status" value="1"/>
</dbReference>
<keyword evidence="6 10" id="KW-0808">Transferase</keyword>
<dbReference type="PIRSF" id="PIRSF006005">
    <property type="entry name" value="GalT_BS"/>
    <property type="match status" value="1"/>
</dbReference>
<comment type="pathway">
    <text evidence="3 10">Carbohydrate metabolism; galactose metabolism.</text>
</comment>
<dbReference type="NCBIfam" id="NF003629">
    <property type="entry name" value="PRK05270.1-2"/>
    <property type="match status" value="1"/>
</dbReference>
<dbReference type="GO" id="GO:0005737">
    <property type="term" value="C:cytoplasm"/>
    <property type="evidence" value="ECO:0007669"/>
    <property type="project" value="UniProtKB-SubCell"/>
</dbReference>
<dbReference type="EC" id="2.7.7.12" evidence="10"/>
<organism evidence="13 14">
    <name type="scientific">Bacillus cereus</name>
    <dbReference type="NCBI Taxonomy" id="1396"/>
    <lineage>
        <taxon>Bacteria</taxon>
        <taxon>Bacillati</taxon>
        <taxon>Bacillota</taxon>
        <taxon>Bacilli</taxon>
        <taxon>Bacillales</taxon>
        <taxon>Bacillaceae</taxon>
        <taxon>Bacillus</taxon>
        <taxon>Bacillus cereus group</taxon>
    </lineage>
</organism>
<name>A0A2A8Y8D7_BACCE</name>
<dbReference type="Proteomes" id="UP000220226">
    <property type="component" value="Unassembled WGS sequence"/>
</dbReference>
<dbReference type="PANTHER" id="PTHR39191">
    <property type="entry name" value="GALACTOSE-1-PHOSPHATE URIDYLYLTRANSFERASE"/>
    <property type="match status" value="1"/>
</dbReference>
<dbReference type="NCBIfam" id="NF003633">
    <property type="entry name" value="PRK05270.2-2"/>
    <property type="match status" value="1"/>
</dbReference>
<evidence type="ECO:0000256" key="5">
    <source>
        <dbReference type="ARBA" id="ARBA00022490"/>
    </source>
</evidence>
<dbReference type="GO" id="GO:0008108">
    <property type="term" value="F:UDP-glucose:hexose-1-phosphate uridylyltransferase activity"/>
    <property type="evidence" value="ECO:0007669"/>
    <property type="project" value="UniProtKB-UniRule"/>
</dbReference>
<evidence type="ECO:0000256" key="4">
    <source>
        <dbReference type="ARBA" id="ARBA00008706"/>
    </source>
</evidence>
<evidence type="ECO:0000256" key="1">
    <source>
        <dbReference type="ARBA" id="ARBA00001107"/>
    </source>
</evidence>
<dbReference type="UniPathway" id="UPA00214"/>
<accession>A0A2A8Y8D7</accession>
<dbReference type="PANTHER" id="PTHR39191:SF1">
    <property type="entry name" value="DUF4922 DOMAIN-CONTAINING PROTEIN"/>
    <property type="match status" value="1"/>
</dbReference>